<dbReference type="EMBL" id="JAMD01000007">
    <property type="protein sequence ID" value="KEJ95352.1"/>
    <property type="molecule type" value="Genomic_DNA"/>
</dbReference>
<evidence type="ECO:0000256" key="2">
    <source>
        <dbReference type="ARBA" id="ARBA00008711"/>
    </source>
</evidence>
<dbReference type="PROSITE" id="PS00374">
    <property type="entry name" value="MGMT"/>
    <property type="match status" value="1"/>
</dbReference>
<evidence type="ECO:0000256" key="3">
    <source>
        <dbReference type="ARBA" id="ARBA00011918"/>
    </source>
</evidence>
<evidence type="ECO:0000313" key="10">
    <source>
        <dbReference type="EMBL" id="KEJ95352.1"/>
    </source>
</evidence>
<dbReference type="GO" id="GO:0032259">
    <property type="term" value="P:methylation"/>
    <property type="evidence" value="ECO:0007669"/>
    <property type="project" value="UniProtKB-KW"/>
</dbReference>
<dbReference type="Gene3D" id="1.10.10.10">
    <property type="entry name" value="Winged helix-like DNA-binding domain superfamily/Winged helix DNA-binding domain"/>
    <property type="match status" value="1"/>
</dbReference>
<proteinExistence type="inferred from homology"/>
<keyword evidence="7" id="KW-0234">DNA repair</keyword>
<feature type="domain" description="Methylated-DNA-[protein]-cysteine S-methyltransferase DNA binding" evidence="9">
    <location>
        <begin position="99"/>
        <end position="177"/>
    </location>
</feature>
<dbReference type="PANTHER" id="PTHR10815:SF14">
    <property type="entry name" value="BIFUNCTIONAL TRANSCRIPTIONAL ACTIVATOR_DNA REPAIR ENZYME ADA"/>
    <property type="match status" value="1"/>
</dbReference>
<dbReference type="InterPro" id="IPR001497">
    <property type="entry name" value="MethylDNA_cys_MeTrfase_AS"/>
</dbReference>
<dbReference type="InterPro" id="IPR036631">
    <property type="entry name" value="MGMT_N_sf"/>
</dbReference>
<dbReference type="NCBIfam" id="TIGR00589">
    <property type="entry name" value="ogt"/>
    <property type="match status" value="1"/>
</dbReference>
<gene>
    <name evidence="10" type="ORF">SUH3_22765</name>
</gene>
<dbReference type="AlphaFoldDB" id="A0A073JC92"/>
<dbReference type="RefSeq" id="WP_037927562.1">
    <property type="nucleotide sequence ID" value="NZ_CP054606.1"/>
</dbReference>
<dbReference type="GO" id="GO:0006281">
    <property type="term" value="P:DNA repair"/>
    <property type="evidence" value="ECO:0007669"/>
    <property type="project" value="UniProtKB-KW"/>
</dbReference>
<dbReference type="GO" id="GO:0003908">
    <property type="term" value="F:methylated-DNA-[protein]-cysteine S-methyltransferase activity"/>
    <property type="evidence" value="ECO:0007669"/>
    <property type="project" value="UniProtKB-EC"/>
</dbReference>
<reference evidence="10 11" key="1">
    <citation type="submission" date="2014-01" db="EMBL/GenBank/DDBJ databases">
        <title>Sulfitobacter sp. H3 (MCCC 1A00686) Genome Sequencing.</title>
        <authorList>
            <person name="Lai Q."/>
            <person name="Hong Z."/>
        </authorList>
    </citation>
    <scope>NUCLEOTIDE SEQUENCE [LARGE SCALE GENOMIC DNA]</scope>
    <source>
        <strain evidence="10 11">H3</strain>
    </source>
</reference>
<dbReference type="Pfam" id="PF01035">
    <property type="entry name" value="DNA_binding_1"/>
    <property type="match status" value="1"/>
</dbReference>
<dbReference type="InterPro" id="IPR014048">
    <property type="entry name" value="MethylDNA_cys_MeTrfase_DNA-bd"/>
</dbReference>
<keyword evidence="6" id="KW-0227">DNA damage</keyword>
<dbReference type="InterPro" id="IPR036217">
    <property type="entry name" value="MethylDNA_cys_MeTrfase_DNAb"/>
</dbReference>
<dbReference type="GeneID" id="68872542"/>
<evidence type="ECO:0000256" key="4">
    <source>
        <dbReference type="ARBA" id="ARBA00022603"/>
    </source>
</evidence>
<dbReference type="FunFam" id="1.10.10.10:FF:000214">
    <property type="entry name" value="Methylated-DNA--protein-cysteine methyltransferase"/>
    <property type="match status" value="1"/>
</dbReference>
<sequence>MTFATKNFDTEPHAADTLLFATAPCPLGRILVARGTRGVRAVLIGDSADALEADLAARFPKSRLLADDRAVRDDITKVVRFIEAPAKGLDLVLELNGTPFQHRVWDEVRKIGAGETVTYKELAARVGSPASPRAVAGACAANPAALAVPCHRVVRSDGALAGYRWGLDRKRQLLRNEVQI</sequence>
<evidence type="ECO:0000256" key="6">
    <source>
        <dbReference type="ARBA" id="ARBA00022763"/>
    </source>
</evidence>
<evidence type="ECO:0000256" key="1">
    <source>
        <dbReference type="ARBA" id="ARBA00001286"/>
    </source>
</evidence>
<keyword evidence="4 10" id="KW-0489">Methyltransferase</keyword>
<dbReference type="SUPFAM" id="SSF53155">
    <property type="entry name" value="Methylated DNA-protein cysteine methyltransferase domain"/>
    <property type="match status" value="1"/>
</dbReference>
<dbReference type="InterPro" id="IPR036388">
    <property type="entry name" value="WH-like_DNA-bd_sf"/>
</dbReference>
<comment type="catalytic activity">
    <reaction evidence="8">
        <text>a 6-O-methyl-2'-deoxyguanosine in DNA + L-cysteinyl-[protein] = S-methyl-L-cysteinyl-[protein] + a 2'-deoxyguanosine in DNA</text>
        <dbReference type="Rhea" id="RHEA:24000"/>
        <dbReference type="Rhea" id="RHEA-COMP:10131"/>
        <dbReference type="Rhea" id="RHEA-COMP:10132"/>
        <dbReference type="Rhea" id="RHEA-COMP:11367"/>
        <dbReference type="Rhea" id="RHEA-COMP:11368"/>
        <dbReference type="ChEBI" id="CHEBI:29950"/>
        <dbReference type="ChEBI" id="CHEBI:82612"/>
        <dbReference type="ChEBI" id="CHEBI:85445"/>
        <dbReference type="ChEBI" id="CHEBI:85448"/>
        <dbReference type="EC" id="2.1.1.63"/>
    </reaction>
</comment>
<comment type="caution">
    <text evidence="10">The sequence shown here is derived from an EMBL/GenBank/DDBJ whole genome shotgun (WGS) entry which is preliminary data.</text>
</comment>
<comment type="similarity">
    <text evidence="2">Belongs to the MGMT family.</text>
</comment>
<dbReference type="OrthoDB" id="9802228at2"/>
<name>A0A073JC92_9RHOB</name>
<dbReference type="Proteomes" id="UP000027746">
    <property type="component" value="Unassembled WGS sequence"/>
</dbReference>
<keyword evidence="11" id="KW-1185">Reference proteome</keyword>
<accession>A0A073JC92</accession>
<dbReference type="Gene3D" id="3.30.160.70">
    <property type="entry name" value="Methylated DNA-protein cysteine methyltransferase domain"/>
    <property type="match status" value="1"/>
</dbReference>
<dbReference type="SUPFAM" id="SSF46767">
    <property type="entry name" value="Methylated DNA-protein cysteine methyltransferase, C-terminal domain"/>
    <property type="match status" value="1"/>
</dbReference>
<protein>
    <recommendedName>
        <fullName evidence="3">methylated-DNA--[protein]-cysteine S-methyltransferase</fullName>
        <ecNumber evidence="3">2.1.1.63</ecNumber>
    </recommendedName>
</protein>
<dbReference type="CDD" id="cd06445">
    <property type="entry name" value="ATase"/>
    <property type="match status" value="1"/>
</dbReference>
<evidence type="ECO:0000313" key="11">
    <source>
        <dbReference type="Proteomes" id="UP000027746"/>
    </source>
</evidence>
<dbReference type="EC" id="2.1.1.63" evidence="3"/>
<dbReference type="PANTHER" id="PTHR10815">
    <property type="entry name" value="METHYLATED-DNA--PROTEIN-CYSTEINE METHYLTRANSFERASE"/>
    <property type="match status" value="1"/>
</dbReference>
<evidence type="ECO:0000259" key="9">
    <source>
        <dbReference type="Pfam" id="PF01035"/>
    </source>
</evidence>
<evidence type="ECO:0000256" key="5">
    <source>
        <dbReference type="ARBA" id="ARBA00022679"/>
    </source>
</evidence>
<organism evidence="10 11">
    <name type="scientific">Pseudosulfitobacter pseudonitzschiae</name>
    <dbReference type="NCBI Taxonomy" id="1402135"/>
    <lineage>
        <taxon>Bacteria</taxon>
        <taxon>Pseudomonadati</taxon>
        <taxon>Pseudomonadota</taxon>
        <taxon>Alphaproteobacteria</taxon>
        <taxon>Rhodobacterales</taxon>
        <taxon>Roseobacteraceae</taxon>
        <taxon>Pseudosulfitobacter</taxon>
    </lineage>
</organism>
<comment type="catalytic activity">
    <reaction evidence="1">
        <text>a 4-O-methyl-thymidine in DNA + L-cysteinyl-[protein] = a thymidine in DNA + S-methyl-L-cysteinyl-[protein]</text>
        <dbReference type="Rhea" id="RHEA:53428"/>
        <dbReference type="Rhea" id="RHEA-COMP:10131"/>
        <dbReference type="Rhea" id="RHEA-COMP:10132"/>
        <dbReference type="Rhea" id="RHEA-COMP:13555"/>
        <dbReference type="Rhea" id="RHEA-COMP:13556"/>
        <dbReference type="ChEBI" id="CHEBI:29950"/>
        <dbReference type="ChEBI" id="CHEBI:82612"/>
        <dbReference type="ChEBI" id="CHEBI:137386"/>
        <dbReference type="ChEBI" id="CHEBI:137387"/>
        <dbReference type="EC" id="2.1.1.63"/>
    </reaction>
</comment>
<evidence type="ECO:0000256" key="7">
    <source>
        <dbReference type="ARBA" id="ARBA00023204"/>
    </source>
</evidence>
<keyword evidence="5 10" id="KW-0808">Transferase</keyword>
<evidence type="ECO:0000256" key="8">
    <source>
        <dbReference type="ARBA" id="ARBA00049348"/>
    </source>
</evidence>